<keyword evidence="1" id="KW-0812">Transmembrane</keyword>
<feature type="transmembrane region" description="Helical" evidence="1">
    <location>
        <begin position="306"/>
        <end position="327"/>
    </location>
</feature>
<evidence type="ECO:0000313" key="3">
    <source>
        <dbReference type="EMBL" id="TWJ04565.1"/>
    </source>
</evidence>
<feature type="transmembrane region" description="Helical" evidence="1">
    <location>
        <begin position="217"/>
        <end position="237"/>
    </location>
</feature>
<feature type="transmembrane region" description="Helical" evidence="1">
    <location>
        <begin position="12"/>
        <end position="31"/>
    </location>
</feature>
<dbReference type="PANTHER" id="PTHR23028:SF53">
    <property type="entry name" value="ACYL_TRANSF_3 DOMAIN-CONTAINING PROTEIN"/>
    <property type="match status" value="1"/>
</dbReference>
<reference evidence="3 4" key="1">
    <citation type="submission" date="2019-07" db="EMBL/GenBank/DDBJ databases">
        <title>Genomic Encyclopedia of Archaeal and Bacterial Type Strains, Phase II (KMG-II): from individual species to whole genera.</title>
        <authorList>
            <person name="Goeker M."/>
        </authorList>
    </citation>
    <scope>NUCLEOTIDE SEQUENCE [LARGE SCALE GENOMIC DNA]</scope>
    <source>
        <strain evidence="3 4">ATCC BAA-1854</strain>
    </source>
</reference>
<feature type="transmembrane region" description="Helical" evidence="1">
    <location>
        <begin position="244"/>
        <end position="263"/>
    </location>
</feature>
<name>A0A562UHB3_9SPHI</name>
<dbReference type="GO" id="GO:0016020">
    <property type="term" value="C:membrane"/>
    <property type="evidence" value="ECO:0007669"/>
    <property type="project" value="TreeGrafter"/>
</dbReference>
<dbReference type="GO" id="GO:0016747">
    <property type="term" value="F:acyltransferase activity, transferring groups other than amino-acyl groups"/>
    <property type="evidence" value="ECO:0007669"/>
    <property type="project" value="InterPro"/>
</dbReference>
<proteinExistence type="predicted"/>
<sequence>MKKHLPNLDGLRFIAASTVLFYHIDLALVMNKYKSNTIDYFPFGFGELSVVLFFVLSGFIITYLLINENANKGISIPQFYLKRVLRIWPLYYLIIILAFVFFNHNPLFTWIGGTSNVIIQGHRSIITVLLLFICPNIALIFTPSLGYANPTWSIGVEEQFYLIWPFIMKTKKPLYYIFSIIVLMLFLSNNGILHILNHFHILSNTGLKLNLFFNSSYGFKIDAMAIGALGAFIAIEYTYFLKYIFSKTAQLLFYLLMIPLLFYPHIVSYQVYCLFFIFLILNLAINDDSILRMENQIFKYLGKISYGIYIFHGLTIIPVIKLVTGVLNLKVNIISETLICLIALVITIGIASISYKYFESYFLKLKDRITGKGNKLVLRSEQSI</sequence>
<dbReference type="OrthoDB" id="290051at2"/>
<dbReference type="AlphaFoldDB" id="A0A562UHB3"/>
<evidence type="ECO:0000259" key="2">
    <source>
        <dbReference type="Pfam" id="PF01757"/>
    </source>
</evidence>
<feature type="transmembrane region" description="Helical" evidence="1">
    <location>
        <begin position="269"/>
        <end position="285"/>
    </location>
</feature>
<dbReference type="EMBL" id="VLLI01000001">
    <property type="protein sequence ID" value="TWJ04565.1"/>
    <property type="molecule type" value="Genomic_DNA"/>
</dbReference>
<feature type="transmembrane region" description="Helical" evidence="1">
    <location>
        <begin position="43"/>
        <end position="66"/>
    </location>
</feature>
<evidence type="ECO:0000256" key="1">
    <source>
        <dbReference type="SAM" id="Phobius"/>
    </source>
</evidence>
<dbReference type="GO" id="GO:0000271">
    <property type="term" value="P:polysaccharide biosynthetic process"/>
    <property type="evidence" value="ECO:0007669"/>
    <property type="project" value="TreeGrafter"/>
</dbReference>
<feature type="transmembrane region" description="Helical" evidence="1">
    <location>
        <begin position="124"/>
        <end position="142"/>
    </location>
</feature>
<keyword evidence="4" id="KW-1185">Reference proteome</keyword>
<comment type="caution">
    <text evidence="3">The sequence shown here is derived from an EMBL/GenBank/DDBJ whole genome shotgun (WGS) entry which is preliminary data.</text>
</comment>
<feature type="transmembrane region" description="Helical" evidence="1">
    <location>
        <begin position="333"/>
        <end position="358"/>
    </location>
</feature>
<organism evidence="3 4">
    <name type="scientific">Mucilaginibacter frigoritolerans</name>
    <dbReference type="NCBI Taxonomy" id="652788"/>
    <lineage>
        <taxon>Bacteria</taxon>
        <taxon>Pseudomonadati</taxon>
        <taxon>Bacteroidota</taxon>
        <taxon>Sphingobacteriia</taxon>
        <taxon>Sphingobacteriales</taxon>
        <taxon>Sphingobacteriaceae</taxon>
        <taxon>Mucilaginibacter</taxon>
    </lineage>
</organism>
<gene>
    <name evidence="3" type="ORF">JN11_00277</name>
</gene>
<keyword evidence="1" id="KW-0472">Membrane</keyword>
<feature type="transmembrane region" description="Helical" evidence="1">
    <location>
        <begin position="87"/>
        <end position="104"/>
    </location>
</feature>
<keyword evidence="1" id="KW-1133">Transmembrane helix</keyword>
<accession>A0A562UHB3</accession>
<protein>
    <submittedName>
        <fullName evidence="3">Peptidoglycan/LPS O-acetylase OafA/YrhL</fullName>
    </submittedName>
</protein>
<dbReference type="InterPro" id="IPR002656">
    <property type="entry name" value="Acyl_transf_3_dom"/>
</dbReference>
<dbReference type="InterPro" id="IPR050879">
    <property type="entry name" value="Acyltransferase_3"/>
</dbReference>
<feature type="transmembrane region" description="Helical" evidence="1">
    <location>
        <begin position="174"/>
        <end position="197"/>
    </location>
</feature>
<feature type="domain" description="Acyltransferase 3" evidence="2">
    <location>
        <begin position="7"/>
        <end position="352"/>
    </location>
</feature>
<dbReference type="RefSeq" id="WP_144908883.1">
    <property type="nucleotide sequence ID" value="NZ_VLLI01000001.1"/>
</dbReference>
<dbReference type="Pfam" id="PF01757">
    <property type="entry name" value="Acyl_transf_3"/>
    <property type="match status" value="1"/>
</dbReference>
<dbReference type="PANTHER" id="PTHR23028">
    <property type="entry name" value="ACETYLTRANSFERASE"/>
    <property type="match status" value="1"/>
</dbReference>
<evidence type="ECO:0000313" key="4">
    <source>
        <dbReference type="Proteomes" id="UP000317010"/>
    </source>
</evidence>
<dbReference type="Proteomes" id="UP000317010">
    <property type="component" value="Unassembled WGS sequence"/>
</dbReference>